<dbReference type="InterPro" id="IPR019819">
    <property type="entry name" value="Carboxylesterase_B_CS"/>
</dbReference>
<dbReference type="Gene3D" id="3.40.50.1820">
    <property type="entry name" value="alpha/beta hydrolase"/>
    <property type="match status" value="1"/>
</dbReference>
<proteinExistence type="inferred from homology"/>
<gene>
    <name evidence="6" type="ORF">BSL78_28005</name>
</gene>
<dbReference type="AlphaFoldDB" id="A0A2G8JHD7"/>
<feature type="chain" id="PRO_5013815857" evidence="4">
    <location>
        <begin position="24"/>
        <end position="127"/>
    </location>
</feature>
<evidence type="ECO:0000259" key="5">
    <source>
        <dbReference type="Pfam" id="PF00135"/>
    </source>
</evidence>
<name>A0A2G8JHD7_STIJA</name>
<feature type="signal peptide" evidence="4">
    <location>
        <begin position="1"/>
        <end position="23"/>
    </location>
</feature>
<evidence type="ECO:0000256" key="2">
    <source>
        <dbReference type="ARBA" id="ARBA00022487"/>
    </source>
</evidence>
<dbReference type="PANTHER" id="PTHR43918:SF4">
    <property type="entry name" value="CARBOXYLIC ESTER HYDROLASE"/>
    <property type="match status" value="1"/>
</dbReference>
<dbReference type="PANTHER" id="PTHR43918">
    <property type="entry name" value="ACETYLCHOLINESTERASE"/>
    <property type="match status" value="1"/>
</dbReference>
<feature type="non-terminal residue" evidence="6">
    <location>
        <position position="127"/>
    </location>
</feature>
<dbReference type="GO" id="GO:0003990">
    <property type="term" value="F:acetylcholinesterase activity"/>
    <property type="evidence" value="ECO:0007669"/>
    <property type="project" value="TreeGrafter"/>
</dbReference>
<reference evidence="6 7" key="1">
    <citation type="journal article" date="2017" name="PLoS Biol.">
        <title>The sea cucumber genome provides insights into morphological evolution and visceral regeneration.</title>
        <authorList>
            <person name="Zhang X."/>
            <person name="Sun L."/>
            <person name="Yuan J."/>
            <person name="Sun Y."/>
            <person name="Gao Y."/>
            <person name="Zhang L."/>
            <person name="Li S."/>
            <person name="Dai H."/>
            <person name="Hamel J.F."/>
            <person name="Liu C."/>
            <person name="Yu Y."/>
            <person name="Liu S."/>
            <person name="Lin W."/>
            <person name="Guo K."/>
            <person name="Jin S."/>
            <person name="Xu P."/>
            <person name="Storey K.B."/>
            <person name="Huan P."/>
            <person name="Zhang T."/>
            <person name="Zhou Y."/>
            <person name="Zhang J."/>
            <person name="Lin C."/>
            <person name="Li X."/>
            <person name="Xing L."/>
            <person name="Huo D."/>
            <person name="Sun M."/>
            <person name="Wang L."/>
            <person name="Mercier A."/>
            <person name="Li F."/>
            <person name="Yang H."/>
            <person name="Xiang J."/>
        </authorList>
    </citation>
    <scope>NUCLEOTIDE SEQUENCE [LARGE SCALE GENOMIC DNA]</scope>
    <source>
        <strain evidence="6">Shaxun</strain>
        <tissue evidence="6">Muscle</tissue>
    </source>
</reference>
<dbReference type="SUPFAM" id="SSF53474">
    <property type="entry name" value="alpha/beta-Hydrolases"/>
    <property type="match status" value="1"/>
</dbReference>
<evidence type="ECO:0000313" key="7">
    <source>
        <dbReference type="Proteomes" id="UP000230750"/>
    </source>
</evidence>
<evidence type="ECO:0000256" key="4">
    <source>
        <dbReference type="SAM" id="SignalP"/>
    </source>
</evidence>
<sequence length="127" mass="13920">MKSTTLVLIAVNLSIGFLAYVCGASRQPSVKLRDGTVVNGVLEIFESSDIQVARDVSVYYGIPYAEAPVGSLRFKAPVPLKNRDNPYNASTVGKSCHQPDIGEIFELVNQEKSEDCLFLDVFVPRPK</sequence>
<accession>A0A2G8JHD7</accession>
<protein>
    <submittedName>
        <fullName evidence="6">Putative carboxylesterase 3B-like</fullName>
    </submittedName>
</protein>
<dbReference type="GO" id="GO:0005886">
    <property type="term" value="C:plasma membrane"/>
    <property type="evidence" value="ECO:0007669"/>
    <property type="project" value="TreeGrafter"/>
</dbReference>
<dbReference type="STRING" id="307972.A0A2G8JHD7"/>
<feature type="domain" description="Carboxylesterase type B" evidence="5">
    <location>
        <begin position="49"/>
        <end position="125"/>
    </location>
</feature>
<keyword evidence="7" id="KW-1185">Reference proteome</keyword>
<comment type="similarity">
    <text evidence="1">Belongs to the type-B carboxylesterase/lipase family.</text>
</comment>
<dbReference type="InterPro" id="IPR050654">
    <property type="entry name" value="AChE-related_enzymes"/>
</dbReference>
<dbReference type="PROSITE" id="PS00941">
    <property type="entry name" value="CARBOXYLESTERASE_B_2"/>
    <property type="match status" value="1"/>
</dbReference>
<dbReference type="Pfam" id="PF00135">
    <property type="entry name" value="COesterase"/>
    <property type="match status" value="1"/>
</dbReference>
<dbReference type="Proteomes" id="UP000230750">
    <property type="component" value="Unassembled WGS sequence"/>
</dbReference>
<keyword evidence="4" id="KW-0732">Signal</keyword>
<dbReference type="EMBL" id="MRZV01001968">
    <property type="protein sequence ID" value="PIK35166.1"/>
    <property type="molecule type" value="Genomic_DNA"/>
</dbReference>
<evidence type="ECO:0000256" key="1">
    <source>
        <dbReference type="ARBA" id="ARBA00005964"/>
    </source>
</evidence>
<organism evidence="6 7">
    <name type="scientific">Stichopus japonicus</name>
    <name type="common">Sea cucumber</name>
    <dbReference type="NCBI Taxonomy" id="307972"/>
    <lineage>
        <taxon>Eukaryota</taxon>
        <taxon>Metazoa</taxon>
        <taxon>Echinodermata</taxon>
        <taxon>Eleutherozoa</taxon>
        <taxon>Echinozoa</taxon>
        <taxon>Holothuroidea</taxon>
        <taxon>Aspidochirotacea</taxon>
        <taxon>Aspidochirotida</taxon>
        <taxon>Stichopodidae</taxon>
        <taxon>Apostichopus</taxon>
    </lineage>
</organism>
<dbReference type="GO" id="GO:0005615">
    <property type="term" value="C:extracellular space"/>
    <property type="evidence" value="ECO:0007669"/>
    <property type="project" value="TreeGrafter"/>
</dbReference>
<evidence type="ECO:0000313" key="6">
    <source>
        <dbReference type="EMBL" id="PIK35166.1"/>
    </source>
</evidence>
<dbReference type="InterPro" id="IPR029058">
    <property type="entry name" value="AB_hydrolase_fold"/>
</dbReference>
<keyword evidence="2" id="KW-0719">Serine esterase</keyword>
<dbReference type="GO" id="GO:0006581">
    <property type="term" value="P:acetylcholine catabolic process"/>
    <property type="evidence" value="ECO:0007669"/>
    <property type="project" value="TreeGrafter"/>
</dbReference>
<dbReference type="OrthoDB" id="6846267at2759"/>
<comment type="caution">
    <text evidence="6">The sequence shown here is derived from an EMBL/GenBank/DDBJ whole genome shotgun (WGS) entry which is preliminary data.</text>
</comment>
<evidence type="ECO:0000256" key="3">
    <source>
        <dbReference type="ARBA" id="ARBA00022801"/>
    </source>
</evidence>
<dbReference type="InterPro" id="IPR002018">
    <property type="entry name" value="CarbesteraseB"/>
</dbReference>
<dbReference type="GO" id="GO:0019695">
    <property type="term" value="P:choline metabolic process"/>
    <property type="evidence" value="ECO:0007669"/>
    <property type="project" value="TreeGrafter"/>
</dbReference>
<keyword evidence="3" id="KW-0378">Hydrolase</keyword>